<feature type="transmembrane region" description="Helical" evidence="2">
    <location>
        <begin position="6"/>
        <end position="24"/>
    </location>
</feature>
<dbReference type="EMBL" id="UGHF01000001">
    <property type="protein sequence ID" value="STO59650.1"/>
    <property type="molecule type" value="Genomic_DNA"/>
</dbReference>
<evidence type="ECO:0000313" key="6">
    <source>
        <dbReference type="Proteomes" id="UP000254496"/>
    </source>
</evidence>
<dbReference type="Pfam" id="PF10883">
    <property type="entry name" value="DUF2681"/>
    <property type="match status" value="1"/>
</dbReference>
<sequence>MINSLQAGVAIMLIIAVLLVVVRFQQRKIQQQEQQIEQEKADKARLSMELKNAKTKQKVEENHRTLSASDVDERLQSANYFRNE</sequence>
<dbReference type="InterPro" id="IPR020274">
    <property type="entry name" value="Uncharacterised_HI1496"/>
</dbReference>
<protein>
    <submittedName>
        <fullName evidence="3">Protein of uncharacterized function (DUF2681)</fullName>
    </submittedName>
</protein>
<keyword evidence="2" id="KW-0812">Transmembrane</keyword>
<dbReference type="Proteomes" id="UP000254496">
    <property type="component" value="Unassembled WGS sequence"/>
</dbReference>
<evidence type="ECO:0000313" key="5">
    <source>
        <dbReference type="Proteomes" id="UP000254329"/>
    </source>
</evidence>
<evidence type="ECO:0000256" key="1">
    <source>
        <dbReference type="SAM" id="Coils"/>
    </source>
</evidence>
<keyword evidence="2" id="KW-0472">Membrane</keyword>
<accession>A0A1V4B423</accession>
<dbReference type="EMBL" id="UGHJ01000001">
    <property type="protein sequence ID" value="STO69083.1"/>
    <property type="molecule type" value="Genomic_DNA"/>
</dbReference>
<feature type="coiled-coil region" evidence="1">
    <location>
        <begin position="22"/>
        <end position="56"/>
    </location>
</feature>
<proteinExistence type="predicted"/>
<organism evidence="3 5">
    <name type="scientific">Canicola haemoglobinophilus</name>
    <dbReference type="NCBI Taxonomy" id="733"/>
    <lineage>
        <taxon>Bacteria</taxon>
        <taxon>Pseudomonadati</taxon>
        <taxon>Pseudomonadota</taxon>
        <taxon>Gammaproteobacteria</taxon>
        <taxon>Pasteurellales</taxon>
        <taxon>Pasteurellaceae</taxon>
        <taxon>Canicola</taxon>
    </lineage>
</organism>
<keyword evidence="5" id="KW-1185">Reference proteome</keyword>
<evidence type="ECO:0000256" key="2">
    <source>
        <dbReference type="SAM" id="Phobius"/>
    </source>
</evidence>
<name>A0A1V4B423_9PAST</name>
<gene>
    <name evidence="3" type="ORF">NCTC1659_00906</name>
    <name evidence="4" type="ORF">NCTC8540_01607</name>
</gene>
<evidence type="ECO:0000313" key="4">
    <source>
        <dbReference type="EMBL" id="STO69083.1"/>
    </source>
</evidence>
<evidence type="ECO:0000313" key="3">
    <source>
        <dbReference type="EMBL" id="STO59650.1"/>
    </source>
</evidence>
<dbReference type="STRING" id="733.B0186_00435"/>
<reference evidence="5 6" key="1">
    <citation type="submission" date="2018-06" db="EMBL/GenBank/DDBJ databases">
        <authorList>
            <consortium name="Pathogen Informatics"/>
            <person name="Doyle S."/>
        </authorList>
    </citation>
    <scope>NUCLEOTIDE SEQUENCE [LARGE SCALE GENOMIC DNA]</scope>
    <source>
        <strain evidence="3 5">NCTC1659</strain>
        <strain evidence="4 6">NCTC8540</strain>
    </source>
</reference>
<keyword evidence="2" id="KW-1133">Transmembrane helix</keyword>
<dbReference type="RefSeq" id="WP_078217420.1">
    <property type="nucleotide sequence ID" value="NZ_MUXZ01000002.1"/>
</dbReference>
<keyword evidence="1" id="KW-0175">Coiled coil</keyword>
<dbReference type="AlphaFoldDB" id="A0A1V4B423"/>
<dbReference type="Proteomes" id="UP000254329">
    <property type="component" value="Unassembled WGS sequence"/>
</dbReference>